<dbReference type="EMBL" id="CP023325">
    <property type="protein sequence ID" value="ATY65296.1"/>
    <property type="molecule type" value="Genomic_DNA"/>
</dbReference>
<accession>A0A2H4SQB6</accession>
<evidence type="ECO:0000313" key="3">
    <source>
        <dbReference type="Proteomes" id="UP000323067"/>
    </source>
</evidence>
<gene>
    <name evidence="2" type="ORF">A9K55_004326</name>
</gene>
<dbReference type="VEuPathDB" id="FungiDB:A9K55_004326"/>
<reference evidence="2 3" key="1">
    <citation type="journal article" date="2017" name="BMC Genomics">
        <title>Chromosome level assembly and secondary metabolite potential of the parasitic fungus Cordyceps militaris.</title>
        <authorList>
            <person name="Kramer G.J."/>
            <person name="Nodwell J.R."/>
        </authorList>
    </citation>
    <scope>NUCLEOTIDE SEQUENCE [LARGE SCALE GENOMIC DNA]</scope>
    <source>
        <strain evidence="2 3">ATCC 34164</strain>
    </source>
</reference>
<organism evidence="2 3">
    <name type="scientific">Cordyceps militaris</name>
    <name type="common">Caterpillar fungus</name>
    <name type="synonym">Clavaria militaris</name>
    <dbReference type="NCBI Taxonomy" id="73501"/>
    <lineage>
        <taxon>Eukaryota</taxon>
        <taxon>Fungi</taxon>
        <taxon>Dikarya</taxon>
        <taxon>Ascomycota</taxon>
        <taxon>Pezizomycotina</taxon>
        <taxon>Sordariomycetes</taxon>
        <taxon>Hypocreomycetidae</taxon>
        <taxon>Hypocreales</taxon>
        <taxon>Cordycipitaceae</taxon>
        <taxon>Cordyceps</taxon>
    </lineage>
</organism>
<name>A0A2H4SQB6_CORMI</name>
<evidence type="ECO:0000256" key="1">
    <source>
        <dbReference type="SAM" id="MobiDB-lite"/>
    </source>
</evidence>
<protein>
    <submittedName>
        <fullName evidence="2">Uncharacterized protein</fullName>
    </submittedName>
</protein>
<dbReference type="AlphaFoldDB" id="A0A2H4SQB6"/>
<sequence length="332" mass="37008">MLPVTSFFRFLKRTVPTNRPMLTASKLLVICRCFPLSQARAHIHSEHEIIDTRVRTHQRVHKKRLQRRDLVQRGRWTGRLSAAVSLQTLPHFHSRGLLFRVARMLSGTTLHFNSWSGPVIDMYIEPATIRCRAGMDMNWGTNCRASSAADLCLYSLVHARRASPCGKQALMVCESSTDIDTILIRAKGQGRVSNVTYAFGVATATTNSACWPTSAGVTEDVATTDIAGALDGQERQFGRREAREDNVTRQMQKGCESCNPKHPLHNHRQQQKSQSRPVRGNLTFTTITAATVAARRTSYPASSLLETTALLSDGRPGMSLLRAGWLGQLFFF</sequence>
<dbReference type="Proteomes" id="UP000323067">
    <property type="component" value="Chromosome v"/>
</dbReference>
<feature type="region of interest" description="Disordered" evidence="1">
    <location>
        <begin position="253"/>
        <end position="280"/>
    </location>
</feature>
<evidence type="ECO:0000313" key="2">
    <source>
        <dbReference type="EMBL" id="ATY65296.1"/>
    </source>
</evidence>
<dbReference type="VEuPathDB" id="FungiDB:CCM_04332"/>
<proteinExistence type="predicted"/>